<accession>A0ABU1G887</accession>
<dbReference type="Proteomes" id="UP001269267">
    <property type="component" value="Unassembled WGS sequence"/>
</dbReference>
<dbReference type="Gene3D" id="3.90.180.10">
    <property type="entry name" value="Medium-chain alcohol dehydrogenases, catalytic domain"/>
    <property type="match status" value="1"/>
</dbReference>
<comment type="caution">
    <text evidence="2">The sequence shown here is derived from an EMBL/GenBank/DDBJ whole genome shotgun (WGS) entry which is preliminary data.</text>
</comment>
<evidence type="ECO:0000313" key="3">
    <source>
        <dbReference type="Proteomes" id="UP001269267"/>
    </source>
</evidence>
<evidence type="ECO:0000313" key="2">
    <source>
        <dbReference type="EMBL" id="MDR5873700.1"/>
    </source>
</evidence>
<evidence type="ECO:0000259" key="1">
    <source>
        <dbReference type="SMART" id="SM00829"/>
    </source>
</evidence>
<dbReference type="SUPFAM" id="SSF51735">
    <property type="entry name" value="NAD(P)-binding Rossmann-fold domains"/>
    <property type="match status" value="1"/>
</dbReference>
<dbReference type="Pfam" id="PF13602">
    <property type="entry name" value="ADH_zinc_N_2"/>
    <property type="match status" value="1"/>
</dbReference>
<dbReference type="RefSeq" id="WP_309766658.1">
    <property type="nucleotide sequence ID" value="NZ_JARWAI010000001.1"/>
</dbReference>
<dbReference type="InterPro" id="IPR051397">
    <property type="entry name" value="Zn-ADH-like_protein"/>
</dbReference>
<dbReference type="Gene3D" id="3.40.50.720">
    <property type="entry name" value="NAD(P)-binding Rossmann-like Domain"/>
    <property type="match status" value="1"/>
</dbReference>
<sequence length="337" mass="36256">MKKYKRIVIANNGSVDVLNTVEEAIPEPKSGQVRVKVLAAGIGYADIMAQHGGYPLAPKLPFTPGYDFVGIVDHVSSDAVGVEKGQYVAALNPEFGCYSEYVCVPPELLLPVPEELDPAKVVSLILNYLTAHSILHKKGQLKSGEKVLIHAAAGGVGTALLQLGGLLELEMYGTASATKHSTVCEYGGIPIDYKNQDFLEYIRNEVPDGVDAAFDPIGGPNLRRSYKTVRKGGRVISYGFAGDNFGGMKQMAFGVLQMAALNFWPDGKRVTLCATPGEIKKDNAWYRETLAELISMLAAGQINPVIGARVPLLEVKRAHQMLEQGKVAGKVVLVCES</sequence>
<name>A0ABU1G887_9GAMM</name>
<gene>
    <name evidence="2" type="ORF">QC815_02075</name>
</gene>
<dbReference type="EMBL" id="JARWAI010000001">
    <property type="protein sequence ID" value="MDR5873700.1"/>
    <property type="molecule type" value="Genomic_DNA"/>
</dbReference>
<dbReference type="PANTHER" id="PTHR43677">
    <property type="entry name" value="SHORT-CHAIN DEHYDROGENASE/REDUCTASE"/>
    <property type="match status" value="1"/>
</dbReference>
<dbReference type="InterPro" id="IPR036291">
    <property type="entry name" value="NAD(P)-bd_dom_sf"/>
</dbReference>
<dbReference type="SMART" id="SM00829">
    <property type="entry name" value="PKS_ER"/>
    <property type="match status" value="1"/>
</dbReference>
<dbReference type="SUPFAM" id="SSF50129">
    <property type="entry name" value="GroES-like"/>
    <property type="match status" value="1"/>
</dbReference>
<proteinExistence type="predicted"/>
<dbReference type="PANTHER" id="PTHR43677:SF4">
    <property type="entry name" value="QUINONE OXIDOREDUCTASE-LIKE PROTEIN 2"/>
    <property type="match status" value="1"/>
</dbReference>
<dbReference type="Pfam" id="PF08240">
    <property type="entry name" value="ADH_N"/>
    <property type="match status" value="1"/>
</dbReference>
<protein>
    <submittedName>
        <fullName evidence="2">Zinc-binding dehydrogenase</fullName>
    </submittedName>
</protein>
<keyword evidence="3" id="KW-1185">Reference proteome</keyword>
<dbReference type="InterPro" id="IPR020843">
    <property type="entry name" value="ER"/>
</dbReference>
<feature type="domain" description="Enoyl reductase (ER)" evidence="1">
    <location>
        <begin position="13"/>
        <end position="333"/>
    </location>
</feature>
<reference evidence="2 3" key="1">
    <citation type="submission" date="2023-04" db="EMBL/GenBank/DDBJ databases">
        <title>A long-awaited taxogenomic arrangement of the family Halomonadaceae.</title>
        <authorList>
            <person name="De La Haba R."/>
            <person name="Chuvochina M."/>
            <person name="Wittouck S."/>
            <person name="Arahal D.R."/>
            <person name="Sanchez-Porro C."/>
            <person name="Hugenholtz P."/>
            <person name="Ventosa A."/>
        </authorList>
    </citation>
    <scope>NUCLEOTIDE SEQUENCE [LARGE SCALE GENOMIC DNA]</scope>
    <source>
        <strain evidence="2 3">DSM 18042</strain>
    </source>
</reference>
<organism evidence="2 3">
    <name type="scientific">Vreelandella gomseomensis</name>
    <dbReference type="NCBI Taxonomy" id="370766"/>
    <lineage>
        <taxon>Bacteria</taxon>
        <taxon>Pseudomonadati</taxon>
        <taxon>Pseudomonadota</taxon>
        <taxon>Gammaproteobacteria</taxon>
        <taxon>Oceanospirillales</taxon>
        <taxon>Halomonadaceae</taxon>
        <taxon>Vreelandella</taxon>
    </lineage>
</organism>
<dbReference type="InterPro" id="IPR013154">
    <property type="entry name" value="ADH-like_N"/>
</dbReference>
<dbReference type="InterPro" id="IPR011032">
    <property type="entry name" value="GroES-like_sf"/>
</dbReference>